<dbReference type="NCBIfam" id="TIGR00231">
    <property type="entry name" value="small_GTP"/>
    <property type="match status" value="1"/>
</dbReference>
<keyword evidence="3 9" id="KW-0548">Nucleotidyltransferase</keyword>
<name>A0A346DZ81_9ENTR</name>
<keyword evidence="4" id="KW-0547">Nucleotide-binding</keyword>
<dbReference type="InterPro" id="IPR050100">
    <property type="entry name" value="TRAFAC_GTPase_members"/>
</dbReference>
<dbReference type="InterPro" id="IPR054696">
    <property type="entry name" value="GTP-eEF1A_C"/>
</dbReference>
<dbReference type="SUPFAM" id="SSF50465">
    <property type="entry name" value="EF-Tu/eEF-1alpha/eIF2-gamma C-terminal domain"/>
    <property type="match status" value="1"/>
</dbReference>
<sequence length="468" mass="53714">MMTNNTIKNNINKSDNIIKWLKMQKKKTSLRFLTCGSVDDGKSTLIGRLFYDTNNIYSDQFISLKKDSKKHGTQGNNLDLSLLVDGLQAEREQGITIDVAYLYFYTNKCKFIVADTPGHEQYTRNMATGASTCDVAILLMDACKGVLNQTKRHIFIVNILGIKNIIIAINKMDLVLYKEDIFIKIKKNILEIIKLLPNKDIKLHFLPISALNGENVVYSNKIMLWYKGPTLLYILENMKNLNNINDKISYFPVQYVNRSNSNFRGYSGSLSSGKIKINQKIKILPSGMVSYIDQIIFYNKKINIAYPSEPITLILKDQIDISRGDIIIDFNTKLKLTQSALVDIVWMNEQKLEVGNKYDVKIACKKTQIIIKDILYCFDMNDLKKIKTNKILINNIGRISIVFDEPIVVDLYKNNKVMGGIIFIDKLTNMTVGAGLIYKILSIKDNKINKYKLFKKELNQLIKRYFLN</sequence>
<gene>
    <name evidence="9" type="ORF">C9I82_058</name>
</gene>
<evidence type="ECO:0000256" key="6">
    <source>
        <dbReference type="ARBA" id="ARBA00023134"/>
    </source>
</evidence>
<dbReference type="InterPro" id="IPR041757">
    <property type="entry name" value="CysN_GTP-bd"/>
</dbReference>
<dbReference type="Gene3D" id="2.40.30.10">
    <property type="entry name" value="Translation factors"/>
    <property type="match status" value="2"/>
</dbReference>
<dbReference type="InterPro" id="IPR027417">
    <property type="entry name" value="P-loop_NTPase"/>
</dbReference>
<dbReference type="FunFam" id="3.40.50.300:FF:000119">
    <property type="entry name" value="Sulfate adenylyltransferase subunit 1"/>
    <property type="match status" value="1"/>
</dbReference>
<dbReference type="Pfam" id="PF22594">
    <property type="entry name" value="GTP-eEF1A_C"/>
    <property type="match status" value="1"/>
</dbReference>
<dbReference type="PROSITE" id="PS00301">
    <property type="entry name" value="G_TR_1"/>
    <property type="match status" value="1"/>
</dbReference>
<feature type="domain" description="Tr-type G" evidence="8">
    <location>
        <begin position="27"/>
        <end position="244"/>
    </location>
</feature>
<evidence type="ECO:0000256" key="1">
    <source>
        <dbReference type="ARBA" id="ARBA00012391"/>
    </source>
</evidence>
<dbReference type="EC" id="2.7.7.4" evidence="1"/>
<proteinExistence type="inferred from homology"/>
<evidence type="ECO:0000313" key="9">
    <source>
        <dbReference type="EMBL" id="AXN02036.1"/>
    </source>
</evidence>
<dbReference type="Proteomes" id="UP000256856">
    <property type="component" value="Chromosome"/>
</dbReference>
<dbReference type="PRINTS" id="PR00315">
    <property type="entry name" value="ELONGATNFCT"/>
</dbReference>
<dbReference type="EMBL" id="CP028374">
    <property type="protein sequence ID" value="AXN02036.1"/>
    <property type="molecule type" value="Genomic_DNA"/>
</dbReference>
<evidence type="ECO:0000256" key="7">
    <source>
        <dbReference type="ARBA" id="ARBA00061263"/>
    </source>
</evidence>
<evidence type="ECO:0000259" key="8">
    <source>
        <dbReference type="PROSITE" id="PS51722"/>
    </source>
</evidence>
<dbReference type="GO" id="GO:0006790">
    <property type="term" value="P:sulfur compound metabolic process"/>
    <property type="evidence" value="ECO:0007669"/>
    <property type="project" value="InterPro"/>
</dbReference>
<dbReference type="GO" id="GO:0004781">
    <property type="term" value="F:sulfate adenylyltransferase (ATP) activity"/>
    <property type="evidence" value="ECO:0007669"/>
    <property type="project" value="UniProtKB-EC"/>
</dbReference>
<dbReference type="InterPro" id="IPR000795">
    <property type="entry name" value="T_Tr_GTP-bd_dom"/>
</dbReference>
<dbReference type="CDD" id="cd04095">
    <property type="entry name" value="CysN_NoDQ_III"/>
    <property type="match status" value="1"/>
</dbReference>
<evidence type="ECO:0000256" key="4">
    <source>
        <dbReference type="ARBA" id="ARBA00022741"/>
    </source>
</evidence>
<protein>
    <recommendedName>
        <fullName evidence="1">sulfate adenylyltransferase</fullName>
        <ecNumber evidence="1">2.7.7.4</ecNumber>
    </recommendedName>
</protein>
<dbReference type="SUPFAM" id="SSF52540">
    <property type="entry name" value="P-loop containing nucleoside triphosphate hydrolases"/>
    <property type="match status" value="1"/>
</dbReference>
<evidence type="ECO:0000256" key="5">
    <source>
        <dbReference type="ARBA" id="ARBA00022840"/>
    </source>
</evidence>
<dbReference type="GO" id="GO:0005525">
    <property type="term" value="F:GTP binding"/>
    <property type="evidence" value="ECO:0007669"/>
    <property type="project" value="UniProtKB-KW"/>
</dbReference>
<dbReference type="InterPro" id="IPR009000">
    <property type="entry name" value="Transl_B-barrel_sf"/>
</dbReference>
<dbReference type="Gene3D" id="3.40.50.300">
    <property type="entry name" value="P-loop containing nucleotide triphosphate hydrolases"/>
    <property type="match status" value="1"/>
</dbReference>
<keyword evidence="10" id="KW-1185">Reference proteome</keyword>
<keyword evidence="2 9" id="KW-0808">Transferase</keyword>
<organism evidence="9 10">
    <name type="scientific">Candidatus Purcelliella pentastirinorum</name>
    <dbReference type="NCBI Taxonomy" id="472834"/>
    <lineage>
        <taxon>Bacteria</taxon>
        <taxon>Pseudomonadati</taxon>
        <taxon>Pseudomonadota</taxon>
        <taxon>Gammaproteobacteria</taxon>
        <taxon>Enterobacterales</taxon>
        <taxon>Enterobacteriaceae</taxon>
        <taxon>Candidatus Purcelliella</taxon>
    </lineage>
</organism>
<dbReference type="InterPro" id="IPR011779">
    <property type="entry name" value="SO4_adenylTrfase_lsu"/>
</dbReference>
<dbReference type="InterPro" id="IPR009001">
    <property type="entry name" value="Transl_elong_EF1A/Init_IF2_C"/>
</dbReference>
<keyword evidence="5" id="KW-0067">ATP-binding</keyword>
<dbReference type="AlphaFoldDB" id="A0A346DZ81"/>
<dbReference type="InterPro" id="IPR044139">
    <property type="entry name" value="CysN_NoDQ_III"/>
</dbReference>
<dbReference type="CDD" id="cd04166">
    <property type="entry name" value="CysN_ATPS"/>
    <property type="match status" value="1"/>
</dbReference>
<keyword evidence="6" id="KW-0342">GTP-binding</keyword>
<accession>A0A346DZ81</accession>
<dbReference type="InterPro" id="IPR005225">
    <property type="entry name" value="Small_GTP-bd"/>
</dbReference>
<evidence type="ECO:0000313" key="10">
    <source>
        <dbReference type="Proteomes" id="UP000256856"/>
    </source>
</evidence>
<dbReference type="Pfam" id="PF00009">
    <property type="entry name" value="GTP_EFTU"/>
    <property type="match status" value="1"/>
</dbReference>
<dbReference type="PROSITE" id="PS51722">
    <property type="entry name" value="G_TR_2"/>
    <property type="match status" value="1"/>
</dbReference>
<evidence type="ECO:0000256" key="3">
    <source>
        <dbReference type="ARBA" id="ARBA00022695"/>
    </source>
</evidence>
<dbReference type="SUPFAM" id="SSF50447">
    <property type="entry name" value="Translation proteins"/>
    <property type="match status" value="1"/>
</dbReference>
<dbReference type="GO" id="GO:0003924">
    <property type="term" value="F:GTPase activity"/>
    <property type="evidence" value="ECO:0007669"/>
    <property type="project" value="InterPro"/>
</dbReference>
<comment type="similarity">
    <text evidence="7">Belongs to the TRAFAC class translation factor GTPase superfamily. Classic translation factor GTPase family. CysN/NodQ subfamily.</text>
</comment>
<dbReference type="GO" id="GO:0005524">
    <property type="term" value="F:ATP binding"/>
    <property type="evidence" value="ECO:0007669"/>
    <property type="project" value="UniProtKB-KW"/>
</dbReference>
<dbReference type="InterPro" id="IPR031157">
    <property type="entry name" value="G_TR_CS"/>
</dbReference>
<evidence type="ECO:0000256" key="2">
    <source>
        <dbReference type="ARBA" id="ARBA00022679"/>
    </source>
</evidence>
<dbReference type="NCBIfam" id="NF003478">
    <property type="entry name" value="PRK05124.1"/>
    <property type="match status" value="1"/>
</dbReference>
<dbReference type="PANTHER" id="PTHR23115">
    <property type="entry name" value="TRANSLATION FACTOR"/>
    <property type="match status" value="1"/>
</dbReference>
<dbReference type="KEGG" id="ppet:C9I82_058"/>
<reference evidence="9 10" key="1">
    <citation type="submission" date="2018-03" db="EMBL/GenBank/DDBJ databases">
        <title>A parallel universe: an anciently diverged bacterial symbiosis in a Hawaiian planthopper (Hemiptera: Cixiidae) reveals rearranged nutritional responsibilities.</title>
        <authorList>
            <person name="Bennett G."/>
            <person name="Mao M."/>
        </authorList>
    </citation>
    <scope>NUCLEOTIDE SEQUENCE [LARGE SCALE GENOMIC DNA]</scope>
    <source>
        <strain evidence="9 10">OLIH</strain>
    </source>
</reference>
<dbReference type="NCBIfam" id="TIGR02034">
    <property type="entry name" value="CysN"/>
    <property type="match status" value="1"/>
</dbReference>